<dbReference type="InterPro" id="IPR036249">
    <property type="entry name" value="Thioredoxin-like_sf"/>
</dbReference>
<gene>
    <name evidence="2" type="ORF">QBC33DRAFT_532604</name>
</gene>
<keyword evidence="3" id="KW-1185">Reference proteome</keyword>
<dbReference type="SUPFAM" id="SSF52833">
    <property type="entry name" value="Thioredoxin-like"/>
    <property type="match status" value="1"/>
</dbReference>
<dbReference type="RefSeq" id="XP_060285420.1">
    <property type="nucleotide sequence ID" value="XM_060427389.1"/>
</dbReference>
<dbReference type="AlphaFoldDB" id="A0AAJ0C5P7"/>
<accession>A0AAJ0C5P7</accession>
<dbReference type="PANTHER" id="PTHR42336:SF2">
    <property type="entry name" value="THIOREDOXIN DOMAIN-CONTAINING PROTEIN"/>
    <property type="match status" value="1"/>
</dbReference>
<dbReference type="EMBL" id="MU839003">
    <property type="protein sequence ID" value="KAK1769207.1"/>
    <property type="molecule type" value="Genomic_DNA"/>
</dbReference>
<evidence type="ECO:0000256" key="1">
    <source>
        <dbReference type="SAM" id="MobiDB-lite"/>
    </source>
</evidence>
<proteinExistence type="predicted"/>
<reference evidence="2" key="1">
    <citation type="submission" date="2023-06" db="EMBL/GenBank/DDBJ databases">
        <title>Genome-scale phylogeny and comparative genomics of the fungal order Sordariales.</title>
        <authorList>
            <consortium name="Lawrence Berkeley National Laboratory"/>
            <person name="Hensen N."/>
            <person name="Bonometti L."/>
            <person name="Westerberg I."/>
            <person name="Brannstrom I.O."/>
            <person name="Guillou S."/>
            <person name="Cros-Aarteil S."/>
            <person name="Calhoun S."/>
            <person name="Haridas S."/>
            <person name="Kuo A."/>
            <person name="Mondo S."/>
            <person name="Pangilinan J."/>
            <person name="Riley R."/>
            <person name="Labutti K."/>
            <person name="Andreopoulos B."/>
            <person name="Lipzen A."/>
            <person name="Chen C."/>
            <person name="Yanf M."/>
            <person name="Daum C."/>
            <person name="Ng V."/>
            <person name="Clum A."/>
            <person name="Steindorff A."/>
            <person name="Ohm R."/>
            <person name="Martin F."/>
            <person name="Silar P."/>
            <person name="Natvig D."/>
            <person name="Lalanne C."/>
            <person name="Gautier V."/>
            <person name="Ament-Velasquez S.L."/>
            <person name="Kruys A."/>
            <person name="Hutchinson M.I."/>
            <person name="Powell A.J."/>
            <person name="Barry K."/>
            <person name="Miller A.N."/>
            <person name="Grigoriev I.V."/>
            <person name="Debuchy R."/>
            <person name="Gladieux P."/>
            <person name="Thoren M.H."/>
            <person name="Johannesson H."/>
        </authorList>
    </citation>
    <scope>NUCLEOTIDE SEQUENCE</scope>
    <source>
        <strain evidence="2">8032-3</strain>
    </source>
</reference>
<dbReference type="Gene3D" id="3.40.30.10">
    <property type="entry name" value="Glutaredoxin"/>
    <property type="match status" value="1"/>
</dbReference>
<name>A0AAJ0C5P7_9PEZI</name>
<dbReference type="Proteomes" id="UP001244011">
    <property type="component" value="Unassembled WGS sequence"/>
</dbReference>
<protein>
    <recommendedName>
        <fullName evidence="4">Thioredoxin domain-containing protein</fullName>
    </recommendedName>
</protein>
<evidence type="ECO:0000313" key="3">
    <source>
        <dbReference type="Proteomes" id="UP001244011"/>
    </source>
</evidence>
<dbReference type="InterPro" id="IPR032801">
    <property type="entry name" value="PXL2A/B/C"/>
</dbReference>
<dbReference type="GeneID" id="85310576"/>
<sequence>MSLHISKPAASNESKPNKLPPVPKVGDKAPVSDLLRFPQPKPTIVVFLRHCGCPFAEKTFKNFTKLSAQHPEVHCVAISHSSQPTTDDWIIQVGGEWEVDVLADPARDLYAEWGLGLTSTWHAYNPWALYSTYRLSRDEGVRGGPQGGSRWQMSGAFAVDVEGHVRWARLPKSADDIPDFADALRALQLGGEGRA</sequence>
<organism evidence="2 3">
    <name type="scientific">Phialemonium atrogriseum</name>
    <dbReference type="NCBI Taxonomy" id="1093897"/>
    <lineage>
        <taxon>Eukaryota</taxon>
        <taxon>Fungi</taxon>
        <taxon>Dikarya</taxon>
        <taxon>Ascomycota</taxon>
        <taxon>Pezizomycotina</taxon>
        <taxon>Sordariomycetes</taxon>
        <taxon>Sordariomycetidae</taxon>
        <taxon>Cephalothecales</taxon>
        <taxon>Cephalothecaceae</taxon>
        <taxon>Phialemonium</taxon>
    </lineage>
</organism>
<evidence type="ECO:0008006" key="4">
    <source>
        <dbReference type="Google" id="ProtNLM"/>
    </source>
</evidence>
<feature type="region of interest" description="Disordered" evidence="1">
    <location>
        <begin position="1"/>
        <end position="25"/>
    </location>
</feature>
<dbReference type="PANTHER" id="PTHR42336">
    <property type="entry name" value="THIOREDOXIN DOMAIN-CONTAINING PROTEIN-RELATED"/>
    <property type="match status" value="1"/>
</dbReference>
<evidence type="ECO:0000313" key="2">
    <source>
        <dbReference type="EMBL" id="KAK1769207.1"/>
    </source>
</evidence>
<comment type="caution">
    <text evidence="2">The sequence shown here is derived from an EMBL/GenBank/DDBJ whole genome shotgun (WGS) entry which is preliminary data.</text>
</comment>
<dbReference type="Pfam" id="PF13911">
    <property type="entry name" value="AhpC-TSA_2"/>
    <property type="match status" value="1"/>
</dbReference>